<protein>
    <submittedName>
        <fullName evidence="1">Uncharacterized protein</fullName>
    </submittedName>
</protein>
<organism evidence="1 2">
    <name type="scientific">Pluteus cervinus</name>
    <dbReference type="NCBI Taxonomy" id="181527"/>
    <lineage>
        <taxon>Eukaryota</taxon>
        <taxon>Fungi</taxon>
        <taxon>Dikarya</taxon>
        <taxon>Basidiomycota</taxon>
        <taxon>Agaricomycotina</taxon>
        <taxon>Agaricomycetes</taxon>
        <taxon>Agaricomycetidae</taxon>
        <taxon>Agaricales</taxon>
        <taxon>Pluteineae</taxon>
        <taxon>Pluteaceae</taxon>
        <taxon>Pluteus</taxon>
    </lineage>
</organism>
<accession>A0ACD3AJM6</accession>
<evidence type="ECO:0000313" key="2">
    <source>
        <dbReference type="Proteomes" id="UP000308600"/>
    </source>
</evidence>
<sequence length="398" mass="44951">MEYAPSRSTFTYDPITRTAGHHNVWIPPPSTYSSPQARPKYSLEKKKTPPPLPSCSPPLPSPLKPPTQSAALRLVLNGEQHLVTHDDTEGSNRSGGVSACGLAALNCARIVFKKFNQGVDGTRLLEDVMNEQTVKQILSIRSMLAGSAHLELDEIAELPIFSSCLNRLDSHWGRATHAGFNEMLKRLEDVQQHPIVVMIVTKSPDIIACLRITIEDKHVFVIFDPHPRPSHPNGSGLIIDADRERFVDHLTELLGIDEDLFNDPELARQMEILSSFSDHCFIPTPENPDLESLIIQLSVQSLNKEHNTDEQMRPIREERDRLAAQIKELRTVARAQLAEARAYRQEVEEIREQEDVQRSVLIQEIQRLRSQVREGKTTNEKLSHELQALKYNGIQIDC</sequence>
<reference evidence="1 2" key="1">
    <citation type="journal article" date="2019" name="Nat. Ecol. Evol.">
        <title>Megaphylogeny resolves global patterns of mushroom evolution.</title>
        <authorList>
            <person name="Varga T."/>
            <person name="Krizsan K."/>
            <person name="Foldi C."/>
            <person name="Dima B."/>
            <person name="Sanchez-Garcia M."/>
            <person name="Sanchez-Ramirez S."/>
            <person name="Szollosi G.J."/>
            <person name="Szarkandi J.G."/>
            <person name="Papp V."/>
            <person name="Albert L."/>
            <person name="Andreopoulos W."/>
            <person name="Angelini C."/>
            <person name="Antonin V."/>
            <person name="Barry K.W."/>
            <person name="Bougher N.L."/>
            <person name="Buchanan P."/>
            <person name="Buyck B."/>
            <person name="Bense V."/>
            <person name="Catcheside P."/>
            <person name="Chovatia M."/>
            <person name="Cooper J."/>
            <person name="Damon W."/>
            <person name="Desjardin D."/>
            <person name="Finy P."/>
            <person name="Geml J."/>
            <person name="Haridas S."/>
            <person name="Hughes K."/>
            <person name="Justo A."/>
            <person name="Karasinski D."/>
            <person name="Kautmanova I."/>
            <person name="Kiss B."/>
            <person name="Kocsube S."/>
            <person name="Kotiranta H."/>
            <person name="LaButti K.M."/>
            <person name="Lechner B.E."/>
            <person name="Liimatainen K."/>
            <person name="Lipzen A."/>
            <person name="Lukacs Z."/>
            <person name="Mihaltcheva S."/>
            <person name="Morgado L.N."/>
            <person name="Niskanen T."/>
            <person name="Noordeloos M.E."/>
            <person name="Ohm R.A."/>
            <person name="Ortiz-Santana B."/>
            <person name="Ovrebo C."/>
            <person name="Racz N."/>
            <person name="Riley R."/>
            <person name="Savchenko A."/>
            <person name="Shiryaev A."/>
            <person name="Soop K."/>
            <person name="Spirin V."/>
            <person name="Szebenyi C."/>
            <person name="Tomsovsky M."/>
            <person name="Tulloss R.E."/>
            <person name="Uehling J."/>
            <person name="Grigoriev I.V."/>
            <person name="Vagvolgyi C."/>
            <person name="Papp T."/>
            <person name="Martin F.M."/>
            <person name="Miettinen O."/>
            <person name="Hibbett D.S."/>
            <person name="Nagy L.G."/>
        </authorList>
    </citation>
    <scope>NUCLEOTIDE SEQUENCE [LARGE SCALE GENOMIC DNA]</scope>
    <source>
        <strain evidence="1 2">NL-1719</strain>
    </source>
</reference>
<proteinExistence type="predicted"/>
<dbReference type="Proteomes" id="UP000308600">
    <property type="component" value="Unassembled WGS sequence"/>
</dbReference>
<gene>
    <name evidence="1" type="ORF">BDN72DRAFT_900699</name>
</gene>
<evidence type="ECO:0000313" key="1">
    <source>
        <dbReference type="EMBL" id="TFK65419.1"/>
    </source>
</evidence>
<dbReference type="EMBL" id="ML208437">
    <property type="protein sequence ID" value="TFK65419.1"/>
    <property type="molecule type" value="Genomic_DNA"/>
</dbReference>
<keyword evidence="2" id="KW-1185">Reference proteome</keyword>
<name>A0ACD3AJM6_9AGAR</name>